<accession>A0AAV5X066</accession>
<feature type="non-terminal residue" evidence="1">
    <location>
        <position position="128"/>
    </location>
</feature>
<organism evidence="1 2">
    <name type="scientific">Pristionchus fissidentatus</name>
    <dbReference type="NCBI Taxonomy" id="1538716"/>
    <lineage>
        <taxon>Eukaryota</taxon>
        <taxon>Metazoa</taxon>
        <taxon>Ecdysozoa</taxon>
        <taxon>Nematoda</taxon>
        <taxon>Chromadorea</taxon>
        <taxon>Rhabditida</taxon>
        <taxon>Rhabditina</taxon>
        <taxon>Diplogasteromorpha</taxon>
        <taxon>Diplogasteroidea</taxon>
        <taxon>Neodiplogasteridae</taxon>
        <taxon>Pristionchus</taxon>
    </lineage>
</organism>
<evidence type="ECO:0000313" key="2">
    <source>
        <dbReference type="Proteomes" id="UP001432322"/>
    </source>
</evidence>
<sequence length="128" mass="14887">FNVVVQARGSGPLIFGYKNDSSVSEIMHMNRTVLGPYMDLGREFYQKKSVIVLLLDSPRVVTYEDESTLKALCCLGSKRVHGEVGLYPITRKDLVGYSPDYIHDYRMQQRAEREQRVKERRARRHTHK</sequence>
<comment type="caution">
    <text evidence="1">The sequence shown here is derived from an EMBL/GenBank/DDBJ whole genome shotgun (WGS) entry which is preliminary data.</text>
</comment>
<dbReference type="AlphaFoldDB" id="A0AAV5X066"/>
<proteinExistence type="predicted"/>
<keyword evidence="2" id="KW-1185">Reference proteome</keyword>
<gene>
    <name evidence="1" type="ORF">PFISCL1PPCAC_27582</name>
</gene>
<dbReference type="EMBL" id="BTSY01000007">
    <property type="protein sequence ID" value="GMT36285.1"/>
    <property type="molecule type" value="Genomic_DNA"/>
</dbReference>
<name>A0AAV5X066_9BILA</name>
<reference evidence="1" key="1">
    <citation type="submission" date="2023-10" db="EMBL/GenBank/DDBJ databases">
        <title>Genome assembly of Pristionchus species.</title>
        <authorList>
            <person name="Yoshida K."/>
            <person name="Sommer R.J."/>
        </authorList>
    </citation>
    <scope>NUCLEOTIDE SEQUENCE</scope>
    <source>
        <strain evidence="1">RS5133</strain>
    </source>
</reference>
<dbReference type="Proteomes" id="UP001432322">
    <property type="component" value="Unassembled WGS sequence"/>
</dbReference>
<feature type="non-terminal residue" evidence="1">
    <location>
        <position position="1"/>
    </location>
</feature>
<evidence type="ECO:0000313" key="1">
    <source>
        <dbReference type="EMBL" id="GMT36285.1"/>
    </source>
</evidence>
<protein>
    <submittedName>
        <fullName evidence="1">Uncharacterized protein</fullName>
    </submittedName>
</protein>